<protein>
    <submittedName>
        <fullName evidence="2">Uncharacterized protein</fullName>
    </submittedName>
</protein>
<keyword evidence="1" id="KW-0812">Transmembrane</keyword>
<evidence type="ECO:0000313" key="2">
    <source>
        <dbReference type="EMBL" id="KAF9447980.1"/>
    </source>
</evidence>
<accession>A0A9P5XEC2</accession>
<keyword evidence="3" id="KW-1185">Reference proteome</keyword>
<feature type="transmembrane region" description="Helical" evidence="1">
    <location>
        <begin position="55"/>
        <end position="78"/>
    </location>
</feature>
<evidence type="ECO:0000256" key="1">
    <source>
        <dbReference type="SAM" id="Phobius"/>
    </source>
</evidence>
<keyword evidence="1" id="KW-1133">Transmembrane helix</keyword>
<reference evidence="2" key="1">
    <citation type="submission" date="2020-11" db="EMBL/GenBank/DDBJ databases">
        <authorList>
            <consortium name="DOE Joint Genome Institute"/>
            <person name="Ahrendt S."/>
            <person name="Riley R."/>
            <person name="Andreopoulos W."/>
            <person name="Labutti K."/>
            <person name="Pangilinan J."/>
            <person name="Ruiz-Duenas F.J."/>
            <person name="Barrasa J.M."/>
            <person name="Sanchez-Garcia M."/>
            <person name="Camarero S."/>
            <person name="Miyauchi S."/>
            <person name="Serrano A."/>
            <person name="Linde D."/>
            <person name="Babiker R."/>
            <person name="Drula E."/>
            <person name="Ayuso-Fernandez I."/>
            <person name="Pacheco R."/>
            <person name="Padilla G."/>
            <person name="Ferreira P."/>
            <person name="Barriuso J."/>
            <person name="Kellner H."/>
            <person name="Castanera R."/>
            <person name="Alfaro M."/>
            <person name="Ramirez L."/>
            <person name="Pisabarro A.G."/>
            <person name="Kuo A."/>
            <person name="Tritt A."/>
            <person name="Lipzen A."/>
            <person name="He G."/>
            <person name="Yan M."/>
            <person name="Ng V."/>
            <person name="Cullen D."/>
            <person name="Martin F."/>
            <person name="Rosso M.-N."/>
            <person name="Henrissat B."/>
            <person name="Hibbett D."/>
            <person name="Martinez A.T."/>
            <person name="Grigoriev I.V."/>
        </authorList>
    </citation>
    <scope>NUCLEOTIDE SEQUENCE</scope>
    <source>
        <strain evidence="2">MF-IS2</strain>
    </source>
</reference>
<feature type="transmembrane region" description="Helical" evidence="1">
    <location>
        <begin position="169"/>
        <end position="190"/>
    </location>
</feature>
<feature type="transmembrane region" description="Helical" evidence="1">
    <location>
        <begin position="20"/>
        <end position="43"/>
    </location>
</feature>
<organism evidence="2 3">
    <name type="scientific">Macrolepiota fuliginosa MF-IS2</name>
    <dbReference type="NCBI Taxonomy" id="1400762"/>
    <lineage>
        <taxon>Eukaryota</taxon>
        <taxon>Fungi</taxon>
        <taxon>Dikarya</taxon>
        <taxon>Basidiomycota</taxon>
        <taxon>Agaricomycotina</taxon>
        <taxon>Agaricomycetes</taxon>
        <taxon>Agaricomycetidae</taxon>
        <taxon>Agaricales</taxon>
        <taxon>Agaricineae</taxon>
        <taxon>Agaricaceae</taxon>
        <taxon>Macrolepiota</taxon>
    </lineage>
</organism>
<dbReference type="EMBL" id="MU151178">
    <property type="protein sequence ID" value="KAF9447980.1"/>
    <property type="molecule type" value="Genomic_DNA"/>
</dbReference>
<sequence length="309" mass="33881">MNTNLDKLDKAMRVILPGTIADATGALFTGACLTLSTMCLVLLSSENAGPPKQRHWLRAYIVVLVIAVVGFFLSVFFFINASSIFFPRAVDDNMSGGITLAIIFFLVTVIYMTDGILVWRCYMVHNALMGQSSSLWGRISWVIPPGLWIVNFVTGIITCATGRNVPTAVLFITNALVNIYGTTFIIIRILQHRRMARVCFGDKVPIVRYHSIMGVLLESAMINVPIATCAAVGYLSTGPVSLTWIIVIIICTPSQAFATLLVIHRVALGRAIGQHSRKEVVLSMEKSKKLTTHNVPLLSAGECVRPWID</sequence>
<comment type="caution">
    <text evidence="2">The sequence shown here is derived from an EMBL/GenBank/DDBJ whole genome shotgun (WGS) entry which is preliminary data.</text>
</comment>
<proteinExistence type="predicted"/>
<dbReference type="OrthoDB" id="3045811at2759"/>
<evidence type="ECO:0000313" key="3">
    <source>
        <dbReference type="Proteomes" id="UP000807342"/>
    </source>
</evidence>
<feature type="transmembrane region" description="Helical" evidence="1">
    <location>
        <begin position="242"/>
        <end position="268"/>
    </location>
</feature>
<feature type="transmembrane region" description="Helical" evidence="1">
    <location>
        <begin position="139"/>
        <end position="157"/>
    </location>
</feature>
<feature type="transmembrane region" description="Helical" evidence="1">
    <location>
        <begin position="98"/>
        <end position="119"/>
    </location>
</feature>
<keyword evidence="1" id="KW-0472">Membrane</keyword>
<dbReference type="Proteomes" id="UP000807342">
    <property type="component" value="Unassembled WGS sequence"/>
</dbReference>
<dbReference type="AlphaFoldDB" id="A0A9P5XEC2"/>
<feature type="transmembrane region" description="Helical" evidence="1">
    <location>
        <begin position="211"/>
        <end position="236"/>
    </location>
</feature>
<gene>
    <name evidence="2" type="ORF">P691DRAFT_801491</name>
</gene>
<name>A0A9P5XEC2_9AGAR</name>